<dbReference type="PANTHER" id="PTHR30537:SF58">
    <property type="entry name" value="HTH-TYPE TRANSCRIPTIONAL REGULATOR PERR"/>
    <property type="match status" value="1"/>
</dbReference>
<feature type="domain" description="HTH lysR-type" evidence="5">
    <location>
        <begin position="15"/>
        <end position="72"/>
    </location>
</feature>
<dbReference type="InterPro" id="IPR000847">
    <property type="entry name" value="LysR_HTH_N"/>
</dbReference>
<keyword evidence="7" id="KW-1185">Reference proteome</keyword>
<evidence type="ECO:0000259" key="5">
    <source>
        <dbReference type="PROSITE" id="PS50931"/>
    </source>
</evidence>
<accession>A0A1H1JKE9</accession>
<evidence type="ECO:0000256" key="1">
    <source>
        <dbReference type="ARBA" id="ARBA00009437"/>
    </source>
</evidence>
<sequence length="311" mass="34484">MNHIHVSVKDMRRIPNFVLLRAFEAAARLESFTLAAEELHLTQSAISHQVKELEEYFGRSLFHRRNRRVEATSEGRRLYESLGRVFDVIEAACSEVALAPDAQVLAVHSAPSFAAKWLGPRLPEFTQAHPGVTIRLSSGPEPIDLTRVHEVDVAISYAVAHERAGIVTRALGAERIVPMCSPALVRSGVAIEKQIGEMTLIDSQLSRVTWSDWFALNGLPFPSRARPSFDRGALAISAAVDGMGVALETTRLAERELSRGELVELGADVFEPVSRETHFLSYRVNERNTEKVKCFCDWLCEEVGLDAARIA</sequence>
<gene>
    <name evidence="6" type="ORF">SAMN05445850_5063</name>
</gene>
<dbReference type="Pfam" id="PF03466">
    <property type="entry name" value="LysR_substrate"/>
    <property type="match status" value="1"/>
</dbReference>
<keyword evidence="3 6" id="KW-0238">DNA-binding</keyword>
<organism evidence="6 7">
    <name type="scientific">Paraburkholderia tuberum</name>
    <dbReference type="NCBI Taxonomy" id="157910"/>
    <lineage>
        <taxon>Bacteria</taxon>
        <taxon>Pseudomonadati</taxon>
        <taxon>Pseudomonadota</taxon>
        <taxon>Betaproteobacteria</taxon>
        <taxon>Burkholderiales</taxon>
        <taxon>Burkholderiaceae</taxon>
        <taxon>Paraburkholderia</taxon>
    </lineage>
</organism>
<comment type="similarity">
    <text evidence="1">Belongs to the LysR transcriptional regulatory family.</text>
</comment>
<dbReference type="InterPro" id="IPR058163">
    <property type="entry name" value="LysR-type_TF_proteobact-type"/>
</dbReference>
<keyword evidence="2" id="KW-0805">Transcription regulation</keyword>
<dbReference type="GO" id="GO:0003700">
    <property type="term" value="F:DNA-binding transcription factor activity"/>
    <property type="evidence" value="ECO:0007669"/>
    <property type="project" value="InterPro"/>
</dbReference>
<dbReference type="Pfam" id="PF00126">
    <property type="entry name" value="HTH_1"/>
    <property type="match status" value="1"/>
</dbReference>
<protein>
    <submittedName>
        <fullName evidence="6">DNA-binding transcriptional regulator, LysR family</fullName>
    </submittedName>
</protein>
<dbReference type="Gene3D" id="1.10.10.10">
    <property type="entry name" value="Winged helix-like DNA-binding domain superfamily/Winged helix DNA-binding domain"/>
    <property type="match status" value="1"/>
</dbReference>
<name>A0A1H1JKE9_9BURK</name>
<reference evidence="7" key="1">
    <citation type="submission" date="2016-10" db="EMBL/GenBank/DDBJ databases">
        <authorList>
            <person name="Varghese N."/>
            <person name="Submissions S."/>
        </authorList>
    </citation>
    <scope>NUCLEOTIDE SEQUENCE [LARGE SCALE GENOMIC DNA]</scope>
    <source>
        <strain evidence="7">DUS833</strain>
    </source>
</reference>
<evidence type="ECO:0000313" key="6">
    <source>
        <dbReference type="EMBL" id="SDR50444.1"/>
    </source>
</evidence>
<dbReference type="PROSITE" id="PS50931">
    <property type="entry name" value="HTH_LYSR"/>
    <property type="match status" value="1"/>
</dbReference>
<dbReference type="InterPro" id="IPR036388">
    <property type="entry name" value="WH-like_DNA-bd_sf"/>
</dbReference>
<dbReference type="SUPFAM" id="SSF46785">
    <property type="entry name" value="Winged helix' DNA-binding domain"/>
    <property type="match status" value="1"/>
</dbReference>
<evidence type="ECO:0000256" key="4">
    <source>
        <dbReference type="ARBA" id="ARBA00023163"/>
    </source>
</evidence>
<dbReference type="Proteomes" id="UP000199365">
    <property type="component" value="Unassembled WGS sequence"/>
</dbReference>
<dbReference type="EMBL" id="FNKX01000002">
    <property type="protein sequence ID" value="SDR50444.1"/>
    <property type="molecule type" value="Genomic_DNA"/>
</dbReference>
<dbReference type="AlphaFoldDB" id="A0A1H1JKE9"/>
<dbReference type="InterPro" id="IPR005119">
    <property type="entry name" value="LysR_subst-bd"/>
</dbReference>
<dbReference type="FunFam" id="1.10.10.10:FF:000001">
    <property type="entry name" value="LysR family transcriptional regulator"/>
    <property type="match status" value="1"/>
</dbReference>
<dbReference type="Gene3D" id="3.40.190.10">
    <property type="entry name" value="Periplasmic binding protein-like II"/>
    <property type="match status" value="2"/>
</dbReference>
<dbReference type="InterPro" id="IPR036390">
    <property type="entry name" value="WH_DNA-bd_sf"/>
</dbReference>
<evidence type="ECO:0000256" key="2">
    <source>
        <dbReference type="ARBA" id="ARBA00023015"/>
    </source>
</evidence>
<proteinExistence type="inferred from homology"/>
<dbReference type="STRING" id="157910.SAMN05445850_5063"/>
<evidence type="ECO:0000313" key="7">
    <source>
        <dbReference type="Proteomes" id="UP000199365"/>
    </source>
</evidence>
<dbReference type="SUPFAM" id="SSF53850">
    <property type="entry name" value="Periplasmic binding protein-like II"/>
    <property type="match status" value="1"/>
</dbReference>
<dbReference type="GO" id="GO:0043565">
    <property type="term" value="F:sequence-specific DNA binding"/>
    <property type="evidence" value="ECO:0007669"/>
    <property type="project" value="TreeGrafter"/>
</dbReference>
<dbReference type="PRINTS" id="PR00039">
    <property type="entry name" value="HTHLYSR"/>
</dbReference>
<dbReference type="GO" id="GO:0006351">
    <property type="term" value="P:DNA-templated transcription"/>
    <property type="evidence" value="ECO:0007669"/>
    <property type="project" value="TreeGrafter"/>
</dbReference>
<keyword evidence="4" id="KW-0804">Transcription</keyword>
<dbReference type="PANTHER" id="PTHR30537">
    <property type="entry name" value="HTH-TYPE TRANSCRIPTIONAL REGULATOR"/>
    <property type="match status" value="1"/>
</dbReference>
<evidence type="ECO:0000256" key="3">
    <source>
        <dbReference type="ARBA" id="ARBA00023125"/>
    </source>
</evidence>
<dbReference type="CDD" id="cd08432">
    <property type="entry name" value="PBP2_GcdR_TrpI_HvrB_AmpR_like"/>
    <property type="match status" value="1"/>
</dbReference>